<reference evidence="4" key="1">
    <citation type="submission" date="2023-07" db="EMBL/GenBank/DDBJ databases">
        <title>A chromosome-level genome assembly of Lolium multiflorum.</title>
        <authorList>
            <person name="Chen Y."/>
            <person name="Copetti D."/>
            <person name="Kolliker R."/>
            <person name="Studer B."/>
        </authorList>
    </citation>
    <scope>NUCLEOTIDE SEQUENCE</scope>
    <source>
        <strain evidence="4">02402/16</strain>
        <tissue evidence="4">Leaf</tissue>
    </source>
</reference>
<comment type="similarity">
    <text evidence="1">Belongs to the peptidase A1 family.</text>
</comment>
<accession>A0AAD8SNN9</accession>
<proteinExistence type="inferred from homology"/>
<keyword evidence="2" id="KW-1015">Disulfide bond</keyword>
<dbReference type="GO" id="GO:0006508">
    <property type="term" value="P:proteolysis"/>
    <property type="evidence" value="ECO:0007669"/>
    <property type="project" value="InterPro"/>
</dbReference>
<sequence length="392" mass="41738">MSQCSPLGPAGKRNRLSSLQNDERRLHSLFTVPVTGNRPGSTPSTWESEYHIVIGYGTPVQNLTVGFNIGSGGQTFLQCKPCGDSTCNIPAFDQSQSSSIAPVPCGSPDCPLRNCTTGSTCSVIVKDKGVVQYGAAVVTDTLTLSPSTPITTLENFRVTCLEMGATTTDSSSGLLDLSRDKHSLAYRAPSAPDTVAFSYCLPSELSVDQGFLSIGAPRPEGNVSYIALRSNTALPNMYLVRLAGLDLSNGGPHIPIPAGDAVIALHSTFTYLKPETYAALRDQFKAQMERYPAAPPMGILDTCYNFTGLRSFGAPTVYLKFDNGVSMVLGIPVAMYFQERDNPFSVGCLAFASPVWSFPPGVSAVIGTLAQEGAEMVYDVRAEKVGFIPGRC</sequence>
<dbReference type="InterPro" id="IPR032861">
    <property type="entry name" value="TAXi_N"/>
</dbReference>
<dbReference type="GO" id="GO:0004190">
    <property type="term" value="F:aspartic-type endopeptidase activity"/>
    <property type="evidence" value="ECO:0007669"/>
    <property type="project" value="InterPro"/>
</dbReference>
<dbReference type="PROSITE" id="PS51767">
    <property type="entry name" value="PEPTIDASE_A1"/>
    <property type="match status" value="1"/>
</dbReference>
<dbReference type="Gene3D" id="2.40.70.10">
    <property type="entry name" value="Acid Proteases"/>
    <property type="match status" value="2"/>
</dbReference>
<dbReference type="Pfam" id="PF14543">
    <property type="entry name" value="TAXi_N"/>
    <property type="match status" value="1"/>
</dbReference>
<dbReference type="InterPro" id="IPR032799">
    <property type="entry name" value="TAXi_C"/>
</dbReference>
<dbReference type="AlphaFoldDB" id="A0AAD8SNN9"/>
<dbReference type="InterPro" id="IPR021109">
    <property type="entry name" value="Peptidase_aspartic_dom_sf"/>
</dbReference>
<evidence type="ECO:0000256" key="1">
    <source>
        <dbReference type="ARBA" id="ARBA00007447"/>
    </source>
</evidence>
<keyword evidence="5" id="KW-1185">Reference proteome</keyword>
<dbReference type="Pfam" id="PF14541">
    <property type="entry name" value="TAXi_C"/>
    <property type="match status" value="1"/>
</dbReference>
<comment type="caution">
    <text evidence="4">The sequence shown here is derived from an EMBL/GenBank/DDBJ whole genome shotgun (WGS) entry which is preliminary data.</text>
</comment>
<evidence type="ECO:0000259" key="3">
    <source>
        <dbReference type="PROSITE" id="PS51767"/>
    </source>
</evidence>
<evidence type="ECO:0000256" key="2">
    <source>
        <dbReference type="PIRSR" id="PIRSR601461-2"/>
    </source>
</evidence>
<dbReference type="Proteomes" id="UP001231189">
    <property type="component" value="Unassembled WGS sequence"/>
</dbReference>
<evidence type="ECO:0000313" key="4">
    <source>
        <dbReference type="EMBL" id="KAK1660944.1"/>
    </source>
</evidence>
<feature type="disulfide bond" evidence="2">
    <location>
        <begin position="82"/>
        <end position="87"/>
    </location>
</feature>
<gene>
    <name evidence="4" type="ORF">QYE76_049103</name>
</gene>
<dbReference type="InterPro" id="IPR033121">
    <property type="entry name" value="PEPTIDASE_A1"/>
</dbReference>
<dbReference type="PANTHER" id="PTHR13683">
    <property type="entry name" value="ASPARTYL PROTEASES"/>
    <property type="match status" value="1"/>
</dbReference>
<dbReference type="InterPro" id="IPR001461">
    <property type="entry name" value="Aspartic_peptidase_A1"/>
</dbReference>
<organism evidence="4 5">
    <name type="scientific">Lolium multiflorum</name>
    <name type="common">Italian ryegrass</name>
    <name type="synonym">Lolium perenne subsp. multiflorum</name>
    <dbReference type="NCBI Taxonomy" id="4521"/>
    <lineage>
        <taxon>Eukaryota</taxon>
        <taxon>Viridiplantae</taxon>
        <taxon>Streptophyta</taxon>
        <taxon>Embryophyta</taxon>
        <taxon>Tracheophyta</taxon>
        <taxon>Spermatophyta</taxon>
        <taxon>Magnoliopsida</taxon>
        <taxon>Liliopsida</taxon>
        <taxon>Poales</taxon>
        <taxon>Poaceae</taxon>
        <taxon>BOP clade</taxon>
        <taxon>Pooideae</taxon>
        <taxon>Poodae</taxon>
        <taxon>Poeae</taxon>
        <taxon>Poeae Chloroplast Group 2 (Poeae type)</taxon>
        <taxon>Loliodinae</taxon>
        <taxon>Loliinae</taxon>
        <taxon>Lolium</taxon>
    </lineage>
</organism>
<dbReference type="PANTHER" id="PTHR13683:SF638">
    <property type="entry name" value="ASPARTIC PROTEINASE NEPENTHESIN-2"/>
    <property type="match status" value="1"/>
</dbReference>
<name>A0AAD8SNN9_LOLMU</name>
<protein>
    <recommendedName>
        <fullName evidence="3">Peptidase A1 domain-containing protein</fullName>
    </recommendedName>
</protein>
<dbReference type="EMBL" id="JAUUTY010000003">
    <property type="protein sequence ID" value="KAK1660944.1"/>
    <property type="molecule type" value="Genomic_DNA"/>
</dbReference>
<feature type="domain" description="Peptidase A1" evidence="3">
    <location>
        <begin position="50"/>
        <end position="388"/>
    </location>
</feature>
<dbReference type="SUPFAM" id="SSF50630">
    <property type="entry name" value="Acid proteases"/>
    <property type="match status" value="1"/>
</dbReference>
<evidence type="ECO:0000313" key="5">
    <source>
        <dbReference type="Proteomes" id="UP001231189"/>
    </source>
</evidence>